<dbReference type="EMBL" id="JAGPYM010000096">
    <property type="protein sequence ID" value="KAH6867597.1"/>
    <property type="molecule type" value="Genomic_DNA"/>
</dbReference>
<evidence type="ECO:0000313" key="2">
    <source>
        <dbReference type="Proteomes" id="UP000777438"/>
    </source>
</evidence>
<comment type="caution">
    <text evidence="1">The sequence shown here is derived from an EMBL/GenBank/DDBJ whole genome shotgun (WGS) entry which is preliminary data.</text>
</comment>
<dbReference type="PANTHER" id="PTHR34213:SF2">
    <property type="entry name" value="NUCLEAR TRANSPORT FACTOR 2 (NTF2) FAMILY PROTEIN"/>
    <property type="match status" value="1"/>
</dbReference>
<accession>A0A9P8VPB7</accession>
<dbReference type="OrthoDB" id="2400485at2759"/>
<dbReference type="AlphaFoldDB" id="A0A9P8VPB7"/>
<name>A0A9P8VPB7_9HYPO</name>
<gene>
    <name evidence="1" type="ORF">B0T10DRAFT_370301</name>
</gene>
<feature type="non-terminal residue" evidence="1">
    <location>
        <position position="136"/>
    </location>
</feature>
<organism evidence="1 2">
    <name type="scientific">Thelonectria olida</name>
    <dbReference type="NCBI Taxonomy" id="1576542"/>
    <lineage>
        <taxon>Eukaryota</taxon>
        <taxon>Fungi</taxon>
        <taxon>Dikarya</taxon>
        <taxon>Ascomycota</taxon>
        <taxon>Pezizomycotina</taxon>
        <taxon>Sordariomycetes</taxon>
        <taxon>Hypocreomycetidae</taxon>
        <taxon>Hypocreales</taxon>
        <taxon>Nectriaceae</taxon>
        <taxon>Thelonectria</taxon>
    </lineage>
</organism>
<dbReference type="Proteomes" id="UP000777438">
    <property type="component" value="Unassembled WGS sequence"/>
</dbReference>
<keyword evidence="2" id="KW-1185">Reference proteome</keyword>
<feature type="non-terminal residue" evidence="1">
    <location>
        <position position="1"/>
    </location>
</feature>
<evidence type="ECO:0000313" key="1">
    <source>
        <dbReference type="EMBL" id="KAH6867597.1"/>
    </source>
</evidence>
<dbReference type="PANTHER" id="PTHR34213">
    <property type="entry name" value="NUCLEAR TRANSPORT FACTOR 2 (NTF2) FAMILY PROTEIN"/>
    <property type="match status" value="1"/>
</dbReference>
<proteinExistence type="predicted"/>
<reference evidence="1 2" key="1">
    <citation type="journal article" date="2021" name="Nat. Commun.">
        <title>Genetic determinants of endophytism in the Arabidopsis root mycobiome.</title>
        <authorList>
            <person name="Mesny F."/>
            <person name="Miyauchi S."/>
            <person name="Thiergart T."/>
            <person name="Pickel B."/>
            <person name="Atanasova L."/>
            <person name="Karlsson M."/>
            <person name="Huettel B."/>
            <person name="Barry K.W."/>
            <person name="Haridas S."/>
            <person name="Chen C."/>
            <person name="Bauer D."/>
            <person name="Andreopoulos W."/>
            <person name="Pangilinan J."/>
            <person name="LaButti K."/>
            <person name="Riley R."/>
            <person name="Lipzen A."/>
            <person name="Clum A."/>
            <person name="Drula E."/>
            <person name="Henrissat B."/>
            <person name="Kohler A."/>
            <person name="Grigoriev I.V."/>
            <person name="Martin F.M."/>
            <person name="Hacquard S."/>
        </authorList>
    </citation>
    <scope>NUCLEOTIDE SEQUENCE [LARGE SCALE GENOMIC DNA]</scope>
    <source>
        <strain evidence="1 2">MPI-CAGE-CH-0241</strain>
    </source>
</reference>
<protein>
    <submittedName>
        <fullName evidence="1">Uncharacterized protein</fullName>
    </submittedName>
</protein>
<sequence length="136" mass="15437">IHNVAINESPGVTLSDHERLLVGSILDLYEGKGSAKHLSLWSPRVYHACPGGILKGHRENLAIWYVHATWCESIQIQSHMVTSRMNPIRLNLSNKYIFKGIKMETTIDSEIQIHVDKDGKVERLEEHWVTARNEGA</sequence>